<dbReference type="SUPFAM" id="SSF103481">
    <property type="entry name" value="Multidrug resistance efflux transporter EmrE"/>
    <property type="match status" value="2"/>
</dbReference>
<keyword evidence="9" id="KW-1185">Reference proteome</keyword>
<reference evidence="8 9" key="1">
    <citation type="submission" date="2018-02" db="EMBL/GenBank/DDBJ databases">
        <title>The draft genome of Phyllobacterium sp. 1N-3.</title>
        <authorList>
            <person name="Liu L."/>
            <person name="Li L."/>
            <person name="Zhang X."/>
            <person name="Wang T."/>
            <person name="Liang L."/>
        </authorList>
    </citation>
    <scope>NUCLEOTIDE SEQUENCE [LARGE SCALE GENOMIC DNA]</scope>
    <source>
        <strain evidence="8 9">1N-3</strain>
    </source>
</reference>
<dbReference type="InterPro" id="IPR037185">
    <property type="entry name" value="EmrE-like"/>
</dbReference>
<gene>
    <name evidence="8" type="ORF">C5748_10630</name>
</gene>
<protein>
    <recommendedName>
        <fullName evidence="7">EamA domain-containing protein</fullName>
    </recommendedName>
</protein>
<evidence type="ECO:0000259" key="7">
    <source>
        <dbReference type="Pfam" id="PF00892"/>
    </source>
</evidence>
<evidence type="ECO:0000256" key="1">
    <source>
        <dbReference type="ARBA" id="ARBA00004141"/>
    </source>
</evidence>
<feature type="transmembrane region" description="Helical" evidence="6">
    <location>
        <begin position="205"/>
        <end position="223"/>
    </location>
</feature>
<comment type="caution">
    <text evidence="8">The sequence shown here is derived from an EMBL/GenBank/DDBJ whole genome shotgun (WGS) entry which is preliminary data.</text>
</comment>
<keyword evidence="4 6" id="KW-1133">Transmembrane helix</keyword>
<evidence type="ECO:0000256" key="4">
    <source>
        <dbReference type="ARBA" id="ARBA00022989"/>
    </source>
</evidence>
<feature type="domain" description="EamA" evidence="7">
    <location>
        <begin position="7"/>
        <end position="138"/>
    </location>
</feature>
<name>A0A2S9IT27_9HYPH</name>
<keyword evidence="5 6" id="KW-0472">Membrane</keyword>
<dbReference type="InterPro" id="IPR000620">
    <property type="entry name" value="EamA_dom"/>
</dbReference>
<feature type="transmembrane region" description="Helical" evidence="6">
    <location>
        <begin position="260"/>
        <end position="281"/>
    </location>
</feature>
<feature type="transmembrane region" description="Helical" evidence="6">
    <location>
        <begin position="178"/>
        <end position="199"/>
    </location>
</feature>
<organism evidence="8 9">
    <name type="scientific">Phyllobacterium phragmitis</name>
    <dbReference type="NCBI Taxonomy" id="2670329"/>
    <lineage>
        <taxon>Bacteria</taxon>
        <taxon>Pseudomonadati</taxon>
        <taxon>Pseudomonadota</taxon>
        <taxon>Alphaproteobacteria</taxon>
        <taxon>Hyphomicrobiales</taxon>
        <taxon>Phyllobacteriaceae</taxon>
        <taxon>Phyllobacterium</taxon>
    </lineage>
</organism>
<dbReference type="PANTHER" id="PTHR22911:SF6">
    <property type="entry name" value="SOLUTE CARRIER FAMILY 35 MEMBER G1"/>
    <property type="match status" value="1"/>
</dbReference>
<feature type="transmembrane region" description="Helical" evidence="6">
    <location>
        <begin position="98"/>
        <end position="115"/>
    </location>
</feature>
<comment type="subcellular location">
    <subcellularLocation>
        <location evidence="1">Membrane</location>
        <topology evidence="1">Multi-pass membrane protein</topology>
    </subcellularLocation>
</comment>
<evidence type="ECO:0000256" key="6">
    <source>
        <dbReference type="SAM" id="Phobius"/>
    </source>
</evidence>
<evidence type="ECO:0000256" key="3">
    <source>
        <dbReference type="ARBA" id="ARBA00022692"/>
    </source>
</evidence>
<feature type="transmembrane region" description="Helical" evidence="6">
    <location>
        <begin position="235"/>
        <end position="254"/>
    </location>
</feature>
<evidence type="ECO:0000313" key="9">
    <source>
        <dbReference type="Proteomes" id="UP000239434"/>
    </source>
</evidence>
<dbReference type="GO" id="GO:0016020">
    <property type="term" value="C:membrane"/>
    <property type="evidence" value="ECO:0007669"/>
    <property type="project" value="UniProtKB-SubCell"/>
</dbReference>
<proteinExistence type="inferred from homology"/>
<feature type="transmembrane region" description="Helical" evidence="6">
    <location>
        <begin position="148"/>
        <end position="166"/>
    </location>
</feature>
<feature type="domain" description="EamA" evidence="7">
    <location>
        <begin position="147"/>
        <end position="277"/>
    </location>
</feature>
<feature type="transmembrane region" description="Helical" evidence="6">
    <location>
        <begin position="35"/>
        <end position="55"/>
    </location>
</feature>
<dbReference type="Pfam" id="PF00892">
    <property type="entry name" value="EamA"/>
    <property type="match status" value="2"/>
</dbReference>
<comment type="similarity">
    <text evidence="2">Belongs to the drug/metabolite transporter (DMT) superfamily. 10 TMS drug/metabolite exporter (DME) (TC 2.A.7.3) family.</text>
</comment>
<evidence type="ECO:0000256" key="2">
    <source>
        <dbReference type="ARBA" id="ARBA00009853"/>
    </source>
</evidence>
<sequence>MADRELPGILLLIASGVAFVTMAAMIKAVSSDMPIFQIVFLRSLLSLPFFVHFLWPGSKRIRTILTSKAHFLRSFFGYTSFLCYAVCLTNLPLSVTVALFYTTPVWALVLGGALLREQVTSTLLSVVLIGIAGVVLIVQPTIGDSNIWIILGLVGAALGALATMSVRMLAHADSPVNVAAGFFVWSSVLGLPLAVLEWTWPSPRVLVVLVCIGALAALAQLFLSTGYSLTRLARGATFDFVRLPASLAIGILLIGERPDVPAIIGTVLILLGSWLSFIYGAEQDRR</sequence>
<dbReference type="EMBL" id="PVBR01000006">
    <property type="protein sequence ID" value="PRD43693.1"/>
    <property type="molecule type" value="Genomic_DNA"/>
</dbReference>
<dbReference type="RefSeq" id="WP_105741905.1">
    <property type="nucleotide sequence ID" value="NZ_PVBR01000006.1"/>
</dbReference>
<dbReference type="AlphaFoldDB" id="A0A2S9IT27"/>
<feature type="transmembrane region" description="Helical" evidence="6">
    <location>
        <begin position="9"/>
        <end position="29"/>
    </location>
</feature>
<dbReference type="PANTHER" id="PTHR22911">
    <property type="entry name" value="ACYL-MALONYL CONDENSING ENZYME-RELATED"/>
    <property type="match status" value="1"/>
</dbReference>
<evidence type="ECO:0000313" key="8">
    <source>
        <dbReference type="EMBL" id="PRD43693.1"/>
    </source>
</evidence>
<keyword evidence="3 6" id="KW-0812">Transmembrane</keyword>
<feature type="transmembrane region" description="Helical" evidence="6">
    <location>
        <begin position="122"/>
        <end position="142"/>
    </location>
</feature>
<evidence type="ECO:0000256" key="5">
    <source>
        <dbReference type="ARBA" id="ARBA00023136"/>
    </source>
</evidence>
<dbReference type="Proteomes" id="UP000239434">
    <property type="component" value="Unassembled WGS sequence"/>
</dbReference>
<feature type="transmembrane region" description="Helical" evidence="6">
    <location>
        <begin position="75"/>
        <end position="92"/>
    </location>
</feature>
<accession>A0A2S9IT27</accession>